<evidence type="ECO:0000256" key="1">
    <source>
        <dbReference type="ARBA" id="ARBA00008791"/>
    </source>
</evidence>
<dbReference type="PATRIC" id="fig|1121014.3.peg.1220"/>
<keyword evidence="4" id="KW-1185">Reference proteome</keyword>
<evidence type="ECO:0000313" key="3">
    <source>
        <dbReference type="EMBL" id="KFL36907.1"/>
    </source>
</evidence>
<feature type="domain" description="UspA" evidence="2">
    <location>
        <begin position="2"/>
        <end position="140"/>
    </location>
</feature>
<dbReference type="RefSeq" id="WP_034222525.1">
    <property type="nucleotide sequence ID" value="NZ_AVCJ01000011.1"/>
</dbReference>
<evidence type="ECO:0000259" key="2">
    <source>
        <dbReference type="Pfam" id="PF00582"/>
    </source>
</evidence>
<dbReference type="CDD" id="cd00293">
    <property type="entry name" value="USP-like"/>
    <property type="match status" value="1"/>
</dbReference>
<dbReference type="SUPFAM" id="SSF52402">
    <property type="entry name" value="Adenine nucleotide alpha hydrolases-like"/>
    <property type="match status" value="1"/>
</dbReference>
<organism evidence="3 4">
    <name type="scientific">Arenimonas donghaensis DSM 18148 = HO3-R19</name>
    <dbReference type="NCBI Taxonomy" id="1121014"/>
    <lineage>
        <taxon>Bacteria</taxon>
        <taxon>Pseudomonadati</taxon>
        <taxon>Pseudomonadota</taxon>
        <taxon>Gammaproteobacteria</taxon>
        <taxon>Lysobacterales</taxon>
        <taxon>Lysobacteraceae</taxon>
        <taxon>Arenimonas</taxon>
    </lineage>
</organism>
<dbReference type="EMBL" id="AVCJ01000011">
    <property type="protein sequence ID" value="KFL36907.1"/>
    <property type="molecule type" value="Genomic_DNA"/>
</dbReference>
<gene>
    <name evidence="3" type="ORF">N788_12325</name>
</gene>
<dbReference type="PANTHER" id="PTHR46268">
    <property type="entry name" value="STRESS RESPONSE PROTEIN NHAX"/>
    <property type="match status" value="1"/>
</dbReference>
<dbReference type="STRING" id="1121014.N788_12325"/>
<comment type="similarity">
    <text evidence="1">Belongs to the universal stress protein A family.</text>
</comment>
<dbReference type="Gene3D" id="3.40.50.620">
    <property type="entry name" value="HUPs"/>
    <property type="match status" value="1"/>
</dbReference>
<comment type="caution">
    <text evidence="3">The sequence shown here is derived from an EMBL/GenBank/DDBJ whole genome shotgun (WGS) entry which is preliminary data.</text>
</comment>
<sequence length="140" mass="14573">MKILIAIDGSKASGLAVKSAIGLAKAMGKPPTLVLMHADVPLMRRVAAELGTEGTRRYHQENHDHAMKSARTALKRAKLAFSEKLVVDDAGPAIAKAAKGGKFDLVVMGSHGRTALASALLGSVAAKVLSQSTVPVLIVR</sequence>
<name>A0A087MJ54_9GAMM</name>
<accession>A0A087MJ54</accession>
<dbReference type="InterPro" id="IPR014729">
    <property type="entry name" value="Rossmann-like_a/b/a_fold"/>
</dbReference>
<dbReference type="Proteomes" id="UP000029085">
    <property type="component" value="Unassembled WGS sequence"/>
</dbReference>
<proteinExistence type="inferred from homology"/>
<evidence type="ECO:0000313" key="4">
    <source>
        <dbReference type="Proteomes" id="UP000029085"/>
    </source>
</evidence>
<dbReference type="AlphaFoldDB" id="A0A087MJ54"/>
<dbReference type="Pfam" id="PF00582">
    <property type="entry name" value="Usp"/>
    <property type="match status" value="1"/>
</dbReference>
<reference evidence="3 4" key="2">
    <citation type="journal article" date="2015" name="Stand. Genomic Sci.">
        <title>High quality draft genomic sequence of Arenimonas donghaensis DSM 18148(T).</title>
        <authorList>
            <person name="Chen F."/>
            <person name="Wang H."/>
            <person name="Cao Y."/>
            <person name="Li X."/>
            <person name="Wang G."/>
        </authorList>
    </citation>
    <scope>NUCLEOTIDE SEQUENCE [LARGE SCALE GENOMIC DNA]</scope>
    <source>
        <strain evidence="3 4">HO3-R19</strain>
    </source>
</reference>
<protein>
    <recommendedName>
        <fullName evidence="2">UspA domain-containing protein</fullName>
    </recommendedName>
</protein>
<reference evidence="4" key="1">
    <citation type="submission" date="2013-08" db="EMBL/GenBank/DDBJ databases">
        <title>Genome sequencing of Arenimonas donghaensis.</title>
        <authorList>
            <person name="Chen F."/>
            <person name="Wang G."/>
        </authorList>
    </citation>
    <scope>NUCLEOTIDE SEQUENCE [LARGE SCALE GENOMIC DNA]</scope>
    <source>
        <strain evidence="4">HO3-R19</strain>
    </source>
</reference>
<dbReference type="PANTHER" id="PTHR46268:SF6">
    <property type="entry name" value="UNIVERSAL STRESS PROTEIN UP12"/>
    <property type="match status" value="1"/>
</dbReference>
<dbReference type="InterPro" id="IPR006016">
    <property type="entry name" value="UspA"/>
</dbReference>
<dbReference type="OrthoDB" id="9792500at2"/>